<accession>A0A4D8Q760</accession>
<dbReference type="Pfam" id="PF20109">
    <property type="entry name" value="Trans_reg_dom"/>
    <property type="match status" value="1"/>
</dbReference>
<dbReference type="EMBL" id="CP032332">
    <property type="protein sequence ID" value="QCO05898.1"/>
    <property type="molecule type" value="Genomic_DNA"/>
</dbReference>
<name>A0A4D8Q760_AZOBR</name>
<dbReference type="Proteomes" id="UP000298596">
    <property type="component" value="Plasmid p2"/>
</dbReference>
<geneLocation type="plasmid" evidence="3">
    <name>p2</name>
</geneLocation>
<proteinExistence type="predicted"/>
<dbReference type="AlphaFoldDB" id="A0A4D8Q760"/>
<dbReference type="InterPro" id="IPR045465">
    <property type="entry name" value="Trans_reg_dom"/>
</dbReference>
<evidence type="ECO:0000259" key="2">
    <source>
        <dbReference type="Pfam" id="PF20109"/>
    </source>
</evidence>
<gene>
    <name evidence="3" type="ORF">D3867_28965</name>
</gene>
<evidence type="ECO:0000313" key="4">
    <source>
        <dbReference type="Proteomes" id="UP000298596"/>
    </source>
</evidence>
<feature type="region of interest" description="Disordered" evidence="1">
    <location>
        <begin position="62"/>
        <end position="100"/>
    </location>
</feature>
<sequence length="100" mass="10670">MTNTRDWRSAAVYADAASLPVAGWAWEFLRRNPEYRAATRAAAQRSADHGAVGRRWGLSFRRGSGSLRPRHGDLLDTGPAAGPGAAGPGFHAADPRDSGR</sequence>
<evidence type="ECO:0000313" key="3">
    <source>
        <dbReference type="EMBL" id="QCO05898.1"/>
    </source>
</evidence>
<protein>
    <recommendedName>
        <fullName evidence="2">Transcriptional regulator-like domain-containing protein</fullName>
    </recommendedName>
</protein>
<keyword evidence="3" id="KW-0614">Plasmid</keyword>
<reference evidence="3 4" key="1">
    <citation type="submission" date="2018-09" db="EMBL/GenBank/DDBJ databases">
        <title>Whole genome based analysis of evolution and adaptive divergence in Indian and Brazilian strains of Azospirillum brasilense.</title>
        <authorList>
            <person name="Singh C."/>
            <person name="Tripathi A.K."/>
        </authorList>
    </citation>
    <scope>NUCLEOTIDE SEQUENCE [LARGE SCALE GENOMIC DNA]</scope>
    <source>
        <strain evidence="3 4">MTCC4036</strain>
        <plasmid evidence="3 4">p2</plasmid>
    </source>
</reference>
<organism evidence="3 4">
    <name type="scientific">Azospirillum brasilense</name>
    <dbReference type="NCBI Taxonomy" id="192"/>
    <lineage>
        <taxon>Bacteria</taxon>
        <taxon>Pseudomonadati</taxon>
        <taxon>Pseudomonadota</taxon>
        <taxon>Alphaproteobacteria</taxon>
        <taxon>Rhodospirillales</taxon>
        <taxon>Azospirillaceae</taxon>
        <taxon>Azospirillum</taxon>
    </lineage>
</organism>
<feature type="domain" description="Transcriptional regulator-like" evidence="2">
    <location>
        <begin position="6"/>
        <end position="61"/>
    </location>
</feature>
<evidence type="ECO:0000256" key="1">
    <source>
        <dbReference type="SAM" id="MobiDB-lite"/>
    </source>
</evidence>